<keyword evidence="2" id="KW-1185">Reference proteome</keyword>
<sequence length="140" mass="15017">MSFLAIGLRCANVESTSNTVNLADGELSRCDKSALRSLSGPMPPLIRKSNGRTPVNGLEEAKPSQGGVAVSITQDWLCVEKGTGSVKSYCSGMETDSFTDPKRGEQHTYRAYVYFPAWAQVGVLSPLSLLSAYQGEVLNP</sequence>
<dbReference type="Proteomes" id="UP001597541">
    <property type="component" value="Unassembled WGS sequence"/>
</dbReference>
<organism evidence="1 2">
    <name type="scientific">Paenibacillus gansuensis</name>
    <dbReference type="NCBI Taxonomy" id="306542"/>
    <lineage>
        <taxon>Bacteria</taxon>
        <taxon>Bacillati</taxon>
        <taxon>Bacillota</taxon>
        <taxon>Bacilli</taxon>
        <taxon>Bacillales</taxon>
        <taxon>Paenibacillaceae</taxon>
        <taxon>Paenibacillus</taxon>
    </lineage>
</organism>
<accession>A0ABW5PLL4</accession>
<gene>
    <name evidence="1" type="ORF">ACFSUF_25245</name>
</gene>
<name>A0ABW5PLL4_9BACL</name>
<comment type="caution">
    <text evidence="1">The sequence shown here is derived from an EMBL/GenBank/DDBJ whole genome shotgun (WGS) entry which is preliminary data.</text>
</comment>
<evidence type="ECO:0000313" key="2">
    <source>
        <dbReference type="Proteomes" id="UP001597541"/>
    </source>
</evidence>
<reference evidence="2" key="1">
    <citation type="journal article" date="2019" name="Int. J. Syst. Evol. Microbiol.">
        <title>The Global Catalogue of Microorganisms (GCM) 10K type strain sequencing project: providing services to taxonomists for standard genome sequencing and annotation.</title>
        <authorList>
            <consortium name="The Broad Institute Genomics Platform"/>
            <consortium name="The Broad Institute Genome Sequencing Center for Infectious Disease"/>
            <person name="Wu L."/>
            <person name="Ma J."/>
        </authorList>
    </citation>
    <scope>NUCLEOTIDE SEQUENCE [LARGE SCALE GENOMIC DNA]</scope>
    <source>
        <strain evidence="2">KCTC 3950</strain>
    </source>
</reference>
<dbReference type="EMBL" id="JBHUME010000022">
    <property type="protein sequence ID" value="MFD2615719.1"/>
    <property type="molecule type" value="Genomic_DNA"/>
</dbReference>
<evidence type="ECO:0000313" key="1">
    <source>
        <dbReference type="EMBL" id="MFD2615719.1"/>
    </source>
</evidence>
<protein>
    <submittedName>
        <fullName evidence="1">Uncharacterized protein</fullName>
    </submittedName>
</protein>
<proteinExistence type="predicted"/>
<dbReference type="RefSeq" id="WP_377607875.1">
    <property type="nucleotide sequence ID" value="NZ_JBHUME010000022.1"/>
</dbReference>